<evidence type="ECO:0000256" key="1">
    <source>
        <dbReference type="SAM" id="MobiDB-lite"/>
    </source>
</evidence>
<dbReference type="AlphaFoldDB" id="A0A225W186"/>
<gene>
    <name evidence="2" type="ORF">PHMEG_00016313</name>
</gene>
<accession>A0A225W186</accession>
<organism evidence="2 3">
    <name type="scientific">Phytophthora megakarya</name>
    <dbReference type="NCBI Taxonomy" id="4795"/>
    <lineage>
        <taxon>Eukaryota</taxon>
        <taxon>Sar</taxon>
        <taxon>Stramenopiles</taxon>
        <taxon>Oomycota</taxon>
        <taxon>Peronosporomycetes</taxon>
        <taxon>Peronosporales</taxon>
        <taxon>Peronosporaceae</taxon>
        <taxon>Phytophthora</taxon>
    </lineage>
</organism>
<dbReference type="Proteomes" id="UP000198211">
    <property type="component" value="Unassembled WGS sequence"/>
</dbReference>
<evidence type="ECO:0000313" key="3">
    <source>
        <dbReference type="Proteomes" id="UP000198211"/>
    </source>
</evidence>
<protein>
    <submittedName>
        <fullName evidence="2">Uncharacterized protein</fullName>
    </submittedName>
</protein>
<evidence type="ECO:0000313" key="2">
    <source>
        <dbReference type="EMBL" id="OWZ10777.1"/>
    </source>
</evidence>
<keyword evidence="3" id="KW-1185">Reference proteome</keyword>
<feature type="compositionally biased region" description="Polar residues" evidence="1">
    <location>
        <begin position="36"/>
        <end position="47"/>
    </location>
</feature>
<feature type="compositionally biased region" description="Basic and acidic residues" evidence="1">
    <location>
        <begin position="49"/>
        <end position="61"/>
    </location>
</feature>
<sequence>MTASYIEAARKQKAGEATAEGSEKKKNRKETRARQGQETMTKAQQAPINKEEKKSRENRTIEGARAHVARLTAKRKAERERILEQEYGGAEARL</sequence>
<feature type="region of interest" description="Disordered" evidence="1">
    <location>
        <begin position="1"/>
        <end position="61"/>
    </location>
</feature>
<reference evidence="3" key="1">
    <citation type="submission" date="2017-03" db="EMBL/GenBank/DDBJ databases">
        <title>Phytopthora megakarya and P. palmivora, two closely related causual agents of cacao black pod achieved similar genome size and gene model numbers by different mechanisms.</title>
        <authorList>
            <person name="Ali S."/>
            <person name="Shao J."/>
            <person name="Larry D.J."/>
            <person name="Kronmiller B."/>
            <person name="Shen D."/>
            <person name="Strem M.D."/>
            <person name="Melnick R.L."/>
            <person name="Guiltinan M.J."/>
            <person name="Tyler B.M."/>
            <person name="Meinhardt L.W."/>
            <person name="Bailey B.A."/>
        </authorList>
    </citation>
    <scope>NUCLEOTIDE SEQUENCE [LARGE SCALE GENOMIC DNA]</scope>
    <source>
        <strain evidence="3">zdho120</strain>
    </source>
</reference>
<dbReference type="EMBL" id="NBNE01002334">
    <property type="protein sequence ID" value="OWZ10777.1"/>
    <property type="molecule type" value="Genomic_DNA"/>
</dbReference>
<name>A0A225W186_9STRA</name>
<proteinExistence type="predicted"/>
<comment type="caution">
    <text evidence="2">The sequence shown here is derived from an EMBL/GenBank/DDBJ whole genome shotgun (WGS) entry which is preliminary data.</text>
</comment>